<keyword evidence="3" id="KW-1185">Reference proteome</keyword>
<reference evidence="2 3" key="1">
    <citation type="submission" date="2015-10" db="EMBL/GenBank/DDBJ databases">
        <title>Draft genome sequence of Streptomyces sp. RV15, isolated from a marine sponge.</title>
        <authorList>
            <person name="Ruckert C."/>
            <person name="Abdelmohsen U.R."/>
            <person name="Winkler A."/>
            <person name="Hentschel U."/>
            <person name="Kalinowski J."/>
            <person name="Kampfer P."/>
            <person name="Glaeser S."/>
        </authorList>
    </citation>
    <scope>NUCLEOTIDE SEQUENCE [LARGE SCALE GENOMIC DNA]</scope>
    <source>
        <strain evidence="2 3">RV15</strain>
    </source>
</reference>
<protein>
    <submittedName>
        <fullName evidence="2">Uncharacterized protein</fullName>
    </submittedName>
</protein>
<proteinExistence type="predicted"/>
<organism evidence="2 3">
    <name type="scientific">Streptomyces dysideae</name>
    <dbReference type="NCBI Taxonomy" id="909626"/>
    <lineage>
        <taxon>Bacteria</taxon>
        <taxon>Bacillati</taxon>
        <taxon>Actinomycetota</taxon>
        <taxon>Actinomycetes</taxon>
        <taxon>Kitasatosporales</taxon>
        <taxon>Streptomycetaceae</taxon>
        <taxon>Streptomyces</taxon>
    </lineage>
</organism>
<accession>A0A101UYL1</accession>
<dbReference type="AlphaFoldDB" id="A0A101UYL1"/>
<name>A0A101UYL1_9ACTN</name>
<evidence type="ECO:0000256" key="1">
    <source>
        <dbReference type="SAM" id="MobiDB-lite"/>
    </source>
</evidence>
<dbReference type="EMBL" id="LMXB01000053">
    <property type="protein sequence ID" value="KUO19284.1"/>
    <property type="molecule type" value="Genomic_DNA"/>
</dbReference>
<dbReference type="Proteomes" id="UP000053260">
    <property type="component" value="Unassembled WGS sequence"/>
</dbReference>
<evidence type="ECO:0000313" key="2">
    <source>
        <dbReference type="EMBL" id="KUO19284.1"/>
    </source>
</evidence>
<sequence>MRRPEEGTSRIGRDSGELHWSGGAQGIRRESPGEAMTDPIVVGVDAPERADAGDPSAVAALAP</sequence>
<gene>
    <name evidence="2" type="ORF">AQJ91_20150</name>
</gene>
<evidence type="ECO:0000313" key="3">
    <source>
        <dbReference type="Proteomes" id="UP000053260"/>
    </source>
</evidence>
<feature type="region of interest" description="Disordered" evidence="1">
    <location>
        <begin position="1"/>
        <end position="63"/>
    </location>
</feature>
<comment type="caution">
    <text evidence="2">The sequence shown here is derived from an EMBL/GenBank/DDBJ whole genome shotgun (WGS) entry which is preliminary data.</text>
</comment>
<feature type="compositionally biased region" description="Basic and acidic residues" evidence="1">
    <location>
        <begin position="1"/>
        <end position="17"/>
    </location>
</feature>